<reference evidence="1 2" key="1">
    <citation type="submission" date="2020-04" db="EMBL/GenBank/DDBJ databases">
        <authorList>
            <person name="Zhang R."/>
            <person name="Schippers A."/>
        </authorList>
    </citation>
    <scope>NUCLEOTIDE SEQUENCE [LARGE SCALE GENOMIC DNA]</scope>
    <source>
        <strain evidence="1 2">DSM 109850</strain>
    </source>
</reference>
<keyword evidence="2" id="KW-1185">Reference proteome</keyword>
<dbReference type="EMBL" id="JABBVZ010000053">
    <property type="protein sequence ID" value="NMP23505.1"/>
    <property type="molecule type" value="Genomic_DNA"/>
</dbReference>
<evidence type="ECO:0000313" key="2">
    <source>
        <dbReference type="Proteomes" id="UP000533476"/>
    </source>
</evidence>
<dbReference type="Proteomes" id="UP000533476">
    <property type="component" value="Unassembled WGS sequence"/>
</dbReference>
<name>A0A7Y0L6T8_9FIRM</name>
<dbReference type="AlphaFoldDB" id="A0A7Y0L6T8"/>
<organism evidence="1 2">
    <name type="scientific">Sulfobacillus harzensis</name>
    <dbReference type="NCBI Taxonomy" id="2729629"/>
    <lineage>
        <taxon>Bacteria</taxon>
        <taxon>Bacillati</taxon>
        <taxon>Bacillota</taxon>
        <taxon>Clostridia</taxon>
        <taxon>Eubacteriales</taxon>
        <taxon>Clostridiales Family XVII. Incertae Sedis</taxon>
        <taxon>Sulfobacillus</taxon>
    </lineage>
</organism>
<comment type="caution">
    <text evidence="1">The sequence shown here is derived from an EMBL/GenBank/DDBJ whole genome shotgun (WGS) entry which is preliminary data.</text>
</comment>
<sequence>MAKAADWTPWRDVVTLRDDVKTGELSLARFAADLYDVVLDRGPVQYRDPKAFFSLTYPTFNLRELVKDIMLRLAGQSEKAVRQLELTYGGGKTHTLITLYQLAHDPKGLPDVPAVQEFREHAGVPFTAARIACLPFDKLDVEKGMEIADPKGTRRWLKQPWSVLAYQIAGDAGLQLLHAEGRAEERESAPAENLLVELLSLPGKEGLATLILLDEVLMYVREKVAADPAWRGRMQNFFQYLTQAVTKVPRCALVVSLLASDPGKNDTLGKELSLDLAEVFRREQEHSIQPVGKEDVAEILRRQFFTVDSIRDRERFRAPVVAALKGIGALDESTRKEGGQAEARYLDHYPFHPELTDVLYTKWTQMEGFQRTRGILRTFALALREASEWDDQPLISTNVFLARAGSRELSAATRDLATVAATEEYEGKRQEWLTILQGELEKAQKIQEEYPALRGREVEQAVLATFLHSQPIGQRASTRDMIVLLGAARPDRIELEKCLRRWADVSWFLDEAALVDRASSALPPWWRLGSRPNLKQMHNDARTRVSANTELVMSRIIEEIKRVKSLISGAAAAGASVHMLPKRPADIEDDGAFHYAVLGPEAASSSGTPSPVARRFLEETTTADRPRVHRNAVVLATLDRGGLAALREQVEVTIAWEDVEQQLAAQELDATRKHLLRTYMKEASEAIPNLVQQAYSVIVTIGKDGNPMAFKMTVDTGKPLFEQIKRDDRSRIQDTAISAEAILPGGPYALWQPGDTARRLKDLVGAFADVPALPKMLQARGIWDTVVQGMKEGSLVLRAWRPDRTYRTWWQEDIRSDDLEDPSLEVVLPEAAELDHLDPKLLTPGRLENLWPSEGD</sequence>
<keyword evidence="1" id="KW-0067">ATP-binding</keyword>
<dbReference type="GO" id="GO:0005524">
    <property type="term" value="F:ATP binding"/>
    <property type="evidence" value="ECO:0007669"/>
    <property type="project" value="UniProtKB-KW"/>
</dbReference>
<evidence type="ECO:0000313" key="1">
    <source>
        <dbReference type="EMBL" id="NMP23505.1"/>
    </source>
</evidence>
<keyword evidence="1" id="KW-0547">Nucleotide-binding</keyword>
<proteinExistence type="predicted"/>
<protein>
    <submittedName>
        <fullName evidence="1">ATP-binding protein</fullName>
    </submittedName>
</protein>
<accession>A0A7Y0L6T8</accession>
<gene>
    <name evidence="1" type="ORF">HIJ39_14250</name>
</gene>
<dbReference type="RefSeq" id="WP_169100840.1">
    <property type="nucleotide sequence ID" value="NZ_JABBVZ010000053.1"/>
</dbReference>
<dbReference type="InterPro" id="IPR007555">
    <property type="entry name" value="DUF499"/>
</dbReference>
<dbReference type="Pfam" id="PF04465">
    <property type="entry name" value="DUF499"/>
    <property type="match status" value="1"/>
</dbReference>